<proteinExistence type="predicted"/>
<feature type="region of interest" description="Disordered" evidence="1">
    <location>
        <begin position="1"/>
        <end position="55"/>
    </location>
</feature>
<name>A0A8J2ULA5_9BURK</name>
<accession>A0A8J2ULA5</accession>
<evidence type="ECO:0000313" key="3">
    <source>
        <dbReference type="Proteomes" id="UP000620266"/>
    </source>
</evidence>
<dbReference type="RefSeq" id="WP_188394830.1">
    <property type="nucleotide sequence ID" value="NZ_BMCG01000002.1"/>
</dbReference>
<evidence type="ECO:0000256" key="1">
    <source>
        <dbReference type="SAM" id="MobiDB-lite"/>
    </source>
</evidence>
<dbReference type="Proteomes" id="UP000620266">
    <property type="component" value="Unassembled WGS sequence"/>
</dbReference>
<evidence type="ECO:0000313" key="2">
    <source>
        <dbReference type="EMBL" id="GGC00383.1"/>
    </source>
</evidence>
<dbReference type="AlphaFoldDB" id="A0A8J2ULA5"/>
<feature type="compositionally biased region" description="Basic and acidic residues" evidence="1">
    <location>
        <begin position="33"/>
        <end position="55"/>
    </location>
</feature>
<organism evidence="2 3">
    <name type="scientific">Oxalicibacterium flavum</name>
    <dbReference type="NCBI Taxonomy" id="179467"/>
    <lineage>
        <taxon>Bacteria</taxon>
        <taxon>Pseudomonadati</taxon>
        <taxon>Pseudomonadota</taxon>
        <taxon>Betaproteobacteria</taxon>
        <taxon>Burkholderiales</taxon>
        <taxon>Oxalobacteraceae</taxon>
        <taxon>Oxalicibacterium</taxon>
    </lineage>
</organism>
<protein>
    <submittedName>
        <fullName evidence="2">Uncharacterized protein</fullName>
    </submittedName>
</protein>
<sequence>MSTEKDKLVPARPATPTTPGHDKDPRWIAGDNLGKDNEEKLDKDHLDDKSKKIGG</sequence>
<reference evidence="2" key="1">
    <citation type="journal article" date="2014" name="Int. J. Syst. Evol. Microbiol.">
        <title>Complete genome sequence of Corynebacterium casei LMG S-19264T (=DSM 44701T), isolated from a smear-ripened cheese.</title>
        <authorList>
            <consortium name="US DOE Joint Genome Institute (JGI-PGF)"/>
            <person name="Walter F."/>
            <person name="Albersmeier A."/>
            <person name="Kalinowski J."/>
            <person name="Ruckert C."/>
        </authorList>
    </citation>
    <scope>NUCLEOTIDE SEQUENCE</scope>
    <source>
        <strain evidence="2">CCM 7086</strain>
    </source>
</reference>
<gene>
    <name evidence="2" type="ORF">GCM10007205_07050</name>
</gene>
<keyword evidence="3" id="KW-1185">Reference proteome</keyword>
<comment type="caution">
    <text evidence="2">The sequence shown here is derived from an EMBL/GenBank/DDBJ whole genome shotgun (WGS) entry which is preliminary data.</text>
</comment>
<reference evidence="2" key="2">
    <citation type="submission" date="2020-09" db="EMBL/GenBank/DDBJ databases">
        <authorList>
            <person name="Sun Q."/>
            <person name="Sedlacek I."/>
        </authorList>
    </citation>
    <scope>NUCLEOTIDE SEQUENCE</scope>
    <source>
        <strain evidence="2">CCM 7086</strain>
    </source>
</reference>
<dbReference type="EMBL" id="BMCG01000002">
    <property type="protein sequence ID" value="GGC00383.1"/>
    <property type="molecule type" value="Genomic_DNA"/>
</dbReference>